<dbReference type="CDD" id="cd01823">
    <property type="entry name" value="SEST_like"/>
    <property type="match status" value="1"/>
</dbReference>
<sequence>MGQGRILAATAAAAALLLTACSSSSGSDPATTAAAPAPTTPAAAPTAPGPAAGPGGSAYVALGDSYSAGVKISATLPGTPAVCARSADNYPHILAKALNVPSFTDVTCGGAVTDDFAAAQKGGADGNSISPTPQYDALGPDTKLVTIGIGGNDIGFGGIVATCALGSGSTTSATPCTDTFTKNGTDTLKQRIDATGTKIDKVLATVHTKSPNARILLVGYPAILPETGDGCRDKLPVAPGDLPYLRTTLGNLNKMLADRAAAGNAAYIDTYTPGRGHDVCQPAGTRWIEGLAPEQPAAPVHPNALGQQGMAAAVLATAKTA</sequence>
<dbReference type="Pfam" id="PF13472">
    <property type="entry name" value="Lipase_GDSL_2"/>
    <property type="match status" value="1"/>
</dbReference>
<comment type="caution">
    <text evidence="4">The sequence shown here is derived from an EMBL/GenBank/DDBJ whole genome shotgun (WGS) entry which is preliminary data.</text>
</comment>
<protein>
    <submittedName>
        <fullName evidence="4">SGNH/GDSL hydrolase family protein</fullName>
    </submittedName>
</protein>
<keyword evidence="2" id="KW-0732">Signal</keyword>
<dbReference type="InterPro" id="IPR013830">
    <property type="entry name" value="SGNH_hydro"/>
</dbReference>
<gene>
    <name evidence="4" type="ORF">GCM10023205_24470</name>
</gene>
<dbReference type="PROSITE" id="PS51257">
    <property type="entry name" value="PROKAR_LIPOPROTEIN"/>
    <property type="match status" value="1"/>
</dbReference>
<feature type="signal peptide" evidence="2">
    <location>
        <begin position="1"/>
        <end position="26"/>
    </location>
</feature>
<dbReference type="InterPro" id="IPR037460">
    <property type="entry name" value="SEST-like"/>
</dbReference>
<keyword evidence="5" id="KW-1185">Reference proteome</keyword>
<dbReference type="SUPFAM" id="SSF52266">
    <property type="entry name" value="SGNH hydrolase"/>
    <property type="match status" value="1"/>
</dbReference>
<evidence type="ECO:0000256" key="2">
    <source>
        <dbReference type="SAM" id="SignalP"/>
    </source>
</evidence>
<reference evidence="5" key="1">
    <citation type="journal article" date="2019" name="Int. J. Syst. Evol. Microbiol.">
        <title>The Global Catalogue of Microorganisms (GCM) 10K type strain sequencing project: providing services to taxonomists for standard genome sequencing and annotation.</title>
        <authorList>
            <consortium name="The Broad Institute Genomics Platform"/>
            <consortium name="The Broad Institute Genome Sequencing Center for Infectious Disease"/>
            <person name="Wu L."/>
            <person name="Ma J."/>
        </authorList>
    </citation>
    <scope>NUCLEOTIDE SEQUENCE [LARGE SCALE GENOMIC DNA]</scope>
    <source>
        <strain evidence="5">JCM 17986</strain>
    </source>
</reference>
<organism evidence="4 5">
    <name type="scientific">Yinghuangia aomiensis</name>
    <dbReference type="NCBI Taxonomy" id="676205"/>
    <lineage>
        <taxon>Bacteria</taxon>
        <taxon>Bacillati</taxon>
        <taxon>Actinomycetota</taxon>
        <taxon>Actinomycetes</taxon>
        <taxon>Kitasatosporales</taxon>
        <taxon>Streptomycetaceae</taxon>
        <taxon>Yinghuangia</taxon>
    </lineage>
</organism>
<evidence type="ECO:0000256" key="1">
    <source>
        <dbReference type="SAM" id="MobiDB-lite"/>
    </source>
</evidence>
<name>A0ABP9H3G7_9ACTN</name>
<proteinExistence type="predicted"/>
<feature type="chain" id="PRO_5046455586" evidence="2">
    <location>
        <begin position="27"/>
        <end position="321"/>
    </location>
</feature>
<evidence type="ECO:0000259" key="3">
    <source>
        <dbReference type="Pfam" id="PF13472"/>
    </source>
</evidence>
<feature type="domain" description="SGNH hydrolase-type esterase" evidence="3">
    <location>
        <begin position="61"/>
        <end position="308"/>
    </location>
</feature>
<dbReference type="PANTHER" id="PTHR37981">
    <property type="entry name" value="LIPASE 2"/>
    <property type="match status" value="1"/>
</dbReference>
<feature type="region of interest" description="Disordered" evidence="1">
    <location>
        <begin position="28"/>
        <end position="50"/>
    </location>
</feature>
<dbReference type="PANTHER" id="PTHR37981:SF1">
    <property type="entry name" value="SGNH HYDROLASE-TYPE ESTERASE DOMAIN-CONTAINING PROTEIN"/>
    <property type="match status" value="1"/>
</dbReference>
<dbReference type="Gene3D" id="3.40.50.1110">
    <property type="entry name" value="SGNH hydrolase"/>
    <property type="match status" value="1"/>
</dbReference>
<accession>A0ABP9H3G7</accession>
<dbReference type="InterPro" id="IPR036514">
    <property type="entry name" value="SGNH_hydro_sf"/>
</dbReference>
<evidence type="ECO:0000313" key="5">
    <source>
        <dbReference type="Proteomes" id="UP001500466"/>
    </source>
</evidence>
<dbReference type="GO" id="GO:0016787">
    <property type="term" value="F:hydrolase activity"/>
    <property type="evidence" value="ECO:0007669"/>
    <property type="project" value="UniProtKB-KW"/>
</dbReference>
<dbReference type="EMBL" id="BAABHS010000007">
    <property type="protein sequence ID" value="GAA4960333.1"/>
    <property type="molecule type" value="Genomic_DNA"/>
</dbReference>
<evidence type="ECO:0000313" key="4">
    <source>
        <dbReference type="EMBL" id="GAA4960333.1"/>
    </source>
</evidence>
<keyword evidence="4" id="KW-0378">Hydrolase</keyword>
<dbReference type="Proteomes" id="UP001500466">
    <property type="component" value="Unassembled WGS sequence"/>
</dbReference>
<dbReference type="RefSeq" id="WP_345675421.1">
    <property type="nucleotide sequence ID" value="NZ_BAABHS010000007.1"/>
</dbReference>